<evidence type="ECO:0000313" key="1">
    <source>
        <dbReference type="EMBL" id="KFL61671.1"/>
    </source>
</evidence>
<dbReference type="Proteomes" id="UP000008864">
    <property type="component" value="Unassembled WGS sequence"/>
</dbReference>
<organism evidence="1 2">
    <name type="scientific">Trichophyton rubrum (strain ATCC MYA-4607 / CBS 118892)</name>
    <name type="common">Athlete's foot fungus</name>
    <dbReference type="NCBI Taxonomy" id="559305"/>
    <lineage>
        <taxon>Eukaryota</taxon>
        <taxon>Fungi</taxon>
        <taxon>Dikarya</taxon>
        <taxon>Ascomycota</taxon>
        <taxon>Pezizomycotina</taxon>
        <taxon>Eurotiomycetes</taxon>
        <taxon>Eurotiomycetidae</taxon>
        <taxon>Onygenales</taxon>
        <taxon>Arthrodermataceae</taxon>
        <taxon>Trichophyton</taxon>
    </lineage>
</organism>
<dbReference type="InParanoid" id="A0A080WGQ5"/>
<accession>A0A080WGQ5</accession>
<dbReference type="HOGENOM" id="CLU_1373091_0_0_1"/>
<dbReference type="EMBL" id="GG700651">
    <property type="protein sequence ID" value="KFL61671.1"/>
    <property type="molecule type" value="Genomic_DNA"/>
</dbReference>
<sequence length="199" mass="21698">MATEEPRNCEMCMVIREVAEVLMIGVVWLSRGGLSSELSLRLVLEPGVGWWSVVLDEESVGKCVEFPLVSSESADLGISFGIATALMSPFWAKSVSKGCLIGCIFSASFWFPRLVTILETFPSSTLVVGVPVLVRFFCLTLSACSSPASIAFKSCGSPCSSRYTIHVLIYSASEHMSIVGCSINRDRTSRRKMRRGPQL</sequence>
<keyword evidence="2" id="KW-1185">Reference proteome</keyword>
<protein>
    <submittedName>
        <fullName evidence="1">Uncharacterized protein</fullName>
    </submittedName>
</protein>
<evidence type="ECO:0000313" key="2">
    <source>
        <dbReference type="Proteomes" id="UP000008864"/>
    </source>
</evidence>
<dbReference type="VEuPathDB" id="FungiDB:TERG_12165"/>
<gene>
    <name evidence="1" type="ORF">TERG_12165</name>
</gene>
<name>A0A080WGQ5_TRIRC</name>
<reference evidence="2" key="1">
    <citation type="journal article" date="2012" name="MBio">
        <title>Comparative genome analysis of Trichophyton rubrum and related dermatophytes reveals candidate genes involved in infection.</title>
        <authorList>
            <person name="Martinez D.A."/>
            <person name="Oliver B.G."/>
            <person name="Graeser Y."/>
            <person name="Goldberg J.M."/>
            <person name="Li W."/>
            <person name="Martinez-Rossi N.M."/>
            <person name="Monod M."/>
            <person name="Shelest E."/>
            <person name="Barton R.C."/>
            <person name="Birch E."/>
            <person name="Brakhage A.A."/>
            <person name="Chen Z."/>
            <person name="Gurr S.J."/>
            <person name="Heiman D."/>
            <person name="Heitman J."/>
            <person name="Kosti I."/>
            <person name="Rossi A."/>
            <person name="Saif S."/>
            <person name="Samalova M."/>
            <person name="Saunders C.W."/>
            <person name="Shea T."/>
            <person name="Summerbell R.C."/>
            <person name="Xu J."/>
            <person name="Young S."/>
            <person name="Zeng Q."/>
            <person name="Birren B.W."/>
            <person name="Cuomo C.A."/>
            <person name="White T.C."/>
        </authorList>
    </citation>
    <scope>NUCLEOTIDE SEQUENCE [LARGE SCALE GENOMIC DNA]</scope>
    <source>
        <strain evidence="2">ATCC MYA-4607 / CBS 118892</strain>
    </source>
</reference>
<dbReference type="RefSeq" id="XP_047606355.1">
    <property type="nucleotide sequence ID" value="XM_047751165.1"/>
</dbReference>
<proteinExistence type="predicted"/>
<dbReference type="GeneID" id="71777433"/>
<dbReference type="AlphaFoldDB" id="A0A080WGQ5"/>